<sequence length="272" mass="29293">MADVRELIGTADVVLITLDSLRFDVAVKALEGGRTPTLARLLPHGWEERHSPATFTFAAHQAFLSGFLPTPARPGRHPRLFAARFEGSRTTSPGTFVFDEAYLPHALAARGYATICVGGVGFFNGRTPLGSVLPALFQEAHWSPRTGVTSRTSAEAQVGKALERLSAHPDRRVFLFINFAATHHPTRIYDGSQHESPQSQQAALKSIDAALPPLLDALSARGTALVILTADHGSTHGEDGYFGHRVAHPLVWTVPYAQILLHGAASLPTPHP</sequence>
<dbReference type="GO" id="GO:0004065">
    <property type="term" value="F:arylsulfatase activity"/>
    <property type="evidence" value="ECO:0007669"/>
    <property type="project" value="TreeGrafter"/>
</dbReference>
<dbReference type="SUPFAM" id="SSF53649">
    <property type="entry name" value="Alkaline phosphatase-like"/>
    <property type="match status" value="1"/>
</dbReference>
<dbReference type="AlphaFoldDB" id="A0A918BWC5"/>
<dbReference type="PANTHER" id="PTHR42693">
    <property type="entry name" value="ARYLSULFATASE FAMILY MEMBER"/>
    <property type="match status" value="1"/>
</dbReference>
<organism evidence="4 5">
    <name type="scientific">Deinococcus ruber</name>
    <dbReference type="NCBI Taxonomy" id="1848197"/>
    <lineage>
        <taxon>Bacteria</taxon>
        <taxon>Thermotogati</taxon>
        <taxon>Deinococcota</taxon>
        <taxon>Deinococci</taxon>
        <taxon>Deinococcales</taxon>
        <taxon>Deinococcaceae</taxon>
        <taxon>Deinococcus</taxon>
    </lineage>
</organism>
<evidence type="ECO:0000313" key="5">
    <source>
        <dbReference type="Proteomes" id="UP000603865"/>
    </source>
</evidence>
<proteinExistence type="inferred from homology"/>
<comment type="caution">
    <text evidence="4">The sequence shown here is derived from an EMBL/GenBank/DDBJ whole genome shotgun (WGS) entry which is preliminary data.</text>
</comment>
<accession>A0A918BWC5</accession>
<keyword evidence="5" id="KW-1185">Reference proteome</keyword>
<evidence type="ECO:0000256" key="2">
    <source>
        <dbReference type="ARBA" id="ARBA00022801"/>
    </source>
</evidence>
<keyword evidence="2" id="KW-0378">Hydrolase</keyword>
<dbReference type="InterPro" id="IPR050738">
    <property type="entry name" value="Sulfatase"/>
</dbReference>
<evidence type="ECO:0000256" key="1">
    <source>
        <dbReference type="ARBA" id="ARBA00008779"/>
    </source>
</evidence>
<dbReference type="InterPro" id="IPR047838">
    <property type="entry name" value="STM4013-like"/>
</dbReference>
<dbReference type="Pfam" id="PF00884">
    <property type="entry name" value="Sulfatase"/>
    <property type="match status" value="1"/>
</dbReference>
<name>A0A918BWC5_9DEIO</name>
<protein>
    <submittedName>
        <fullName evidence="4">Membrane protein</fullName>
    </submittedName>
</protein>
<reference evidence="4" key="2">
    <citation type="submission" date="2020-09" db="EMBL/GenBank/DDBJ databases">
        <authorList>
            <person name="Sun Q."/>
            <person name="Ohkuma M."/>
        </authorList>
    </citation>
    <scope>NUCLEOTIDE SEQUENCE</scope>
    <source>
        <strain evidence="4">JCM 31311</strain>
    </source>
</reference>
<gene>
    <name evidence="4" type="ORF">GCM10008957_02870</name>
</gene>
<dbReference type="Gene3D" id="3.40.720.10">
    <property type="entry name" value="Alkaline Phosphatase, subunit A"/>
    <property type="match status" value="1"/>
</dbReference>
<dbReference type="PANTHER" id="PTHR42693:SF53">
    <property type="entry name" value="ENDO-4-O-SULFATASE"/>
    <property type="match status" value="1"/>
</dbReference>
<evidence type="ECO:0000313" key="4">
    <source>
        <dbReference type="EMBL" id="GGQ94159.1"/>
    </source>
</evidence>
<dbReference type="EMBL" id="BMQL01000001">
    <property type="protein sequence ID" value="GGQ94159.1"/>
    <property type="molecule type" value="Genomic_DNA"/>
</dbReference>
<dbReference type="InterPro" id="IPR000917">
    <property type="entry name" value="Sulfatase_N"/>
</dbReference>
<dbReference type="NCBIfam" id="NF038075">
    <property type="entry name" value="fam_STM4013"/>
    <property type="match status" value="1"/>
</dbReference>
<reference evidence="4" key="1">
    <citation type="journal article" date="2014" name="Int. J. Syst. Evol. Microbiol.">
        <title>Complete genome sequence of Corynebacterium casei LMG S-19264T (=DSM 44701T), isolated from a smear-ripened cheese.</title>
        <authorList>
            <consortium name="US DOE Joint Genome Institute (JGI-PGF)"/>
            <person name="Walter F."/>
            <person name="Albersmeier A."/>
            <person name="Kalinowski J."/>
            <person name="Ruckert C."/>
        </authorList>
    </citation>
    <scope>NUCLEOTIDE SEQUENCE</scope>
    <source>
        <strain evidence="4">JCM 31311</strain>
    </source>
</reference>
<dbReference type="Proteomes" id="UP000603865">
    <property type="component" value="Unassembled WGS sequence"/>
</dbReference>
<evidence type="ECO:0000259" key="3">
    <source>
        <dbReference type="Pfam" id="PF00884"/>
    </source>
</evidence>
<feature type="domain" description="Sulfatase N-terminal" evidence="3">
    <location>
        <begin position="12"/>
        <end position="245"/>
    </location>
</feature>
<comment type="similarity">
    <text evidence="1">Belongs to the sulfatase family.</text>
</comment>
<dbReference type="InterPro" id="IPR017850">
    <property type="entry name" value="Alkaline_phosphatase_core_sf"/>
</dbReference>